<proteinExistence type="predicted"/>
<reference evidence="1" key="1">
    <citation type="submission" date="2021-04" db="EMBL/GenBank/DDBJ databases">
        <title>Genome based classification of Actinospica acidithermotolerans sp. nov., an actinobacterium isolated from an Indonesian hot spring.</title>
        <authorList>
            <person name="Kusuma A.B."/>
            <person name="Putra K.E."/>
            <person name="Nafisah S."/>
            <person name="Loh J."/>
            <person name="Nouioui I."/>
            <person name="Goodfellow M."/>
        </authorList>
    </citation>
    <scope>NUCLEOTIDE SEQUENCE</scope>
    <source>
        <strain evidence="1">CSCA 57</strain>
    </source>
</reference>
<evidence type="ECO:0000313" key="1">
    <source>
        <dbReference type="EMBL" id="MBR7836442.1"/>
    </source>
</evidence>
<organism evidence="1 2">
    <name type="scientific">Actinospica durhamensis</name>
    <dbReference type="NCBI Taxonomy" id="1508375"/>
    <lineage>
        <taxon>Bacteria</taxon>
        <taxon>Bacillati</taxon>
        <taxon>Actinomycetota</taxon>
        <taxon>Actinomycetes</taxon>
        <taxon>Catenulisporales</taxon>
        <taxon>Actinospicaceae</taxon>
        <taxon>Actinospica</taxon>
    </lineage>
</organism>
<comment type="caution">
    <text evidence="1">The sequence shown here is derived from an EMBL/GenBank/DDBJ whole genome shotgun (WGS) entry which is preliminary data.</text>
</comment>
<dbReference type="AlphaFoldDB" id="A0A941ISJ7"/>
<evidence type="ECO:0000313" key="2">
    <source>
        <dbReference type="Proteomes" id="UP000675781"/>
    </source>
</evidence>
<sequence>MSSGEMGSLQRLYPEVDFAGGPAASVERLARNQGLAFDGLANCVGGVKLTTARGFATILLGAERRIFLVGIYESGIEWATGSTTNLDGALAAVAAWREGANIGRFTSDHPFMIPGELANAHERGNVAEAQWENLLGSGYPSSCLPLLAKLHNYEALRGLFPEISYGEIRFKVHPAQHGRGVIFVQEKGAEYRLREVGAESKEYRVGSLGEVVNRIRLYMGLG</sequence>
<gene>
    <name evidence="1" type="ORF">KDL01_24405</name>
</gene>
<accession>A0A941ISJ7</accession>
<name>A0A941ISJ7_9ACTN</name>
<dbReference type="RefSeq" id="WP_212530921.1">
    <property type="nucleotide sequence ID" value="NZ_JAGSOG010000142.1"/>
</dbReference>
<keyword evidence="2" id="KW-1185">Reference proteome</keyword>
<protein>
    <submittedName>
        <fullName evidence="1">Uncharacterized protein</fullName>
    </submittedName>
</protein>
<dbReference type="EMBL" id="JAGSOG010000142">
    <property type="protein sequence ID" value="MBR7836442.1"/>
    <property type="molecule type" value="Genomic_DNA"/>
</dbReference>
<dbReference type="Proteomes" id="UP000675781">
    <property type="component" value="Unassembled WGS sequence"/>
</dbReference>